<evidence type="ECO:0000256" key="2">
    <source>
        <dbReference type="SAM" id="MobiDB-lite"/>
    </source>
</evidence>
<evidence type="ECO:0000256" key="1">
    <source>
        <dbReference type="PROSITE-ProRule" id="PRU00182"/>
    </source>
</evidence>
<dbReference type="AlphaFoldDB" id="A0A7W6LRA8"/>
<name>A0A7W6LRA8_9SPHN</name>
<evidence type="ECO:0000313" key="5">
    <source>
        <dbReference type="Proteomes" id="UP000590524"/>
    </source>
</evidence>
<dbReference type="Proteomes" id="UP000590524">
    <property type="component" value="Unassembled WGS sequence"/>
</dbReference>
<dbReference type="Gene3D" id="3.10.290.10">
    <property type="entry name" value="RNA-binding S4 domain"/>
    <property type="match status" value="1"/>
</dbReference>
<keyword evidence="1" id="KW-0694">RNA-binding</keyword>
<dbReference type="CDD" id="cd00165">
    <property type="entry name" value="S4"/>
    <property type="match status" value="1"/>
</dbReference>
<dbReference type="EMBL" id="JACIEU010000009">
    <property type="protein sequence ID" value="MBB4148727.1"/>
    <property type="molecule type" value="Genomic_DNA"/>
</dbReference>
<reference evidence="4 5" key="1">
    <citation type="submission" date="2020-08" db="EMBL/GenBank/DDBJ databases">
        <title>Genomic Encyclopedia of Type Strains, Phase IV (KMG-IV): sequencing the most valuable type-strain genomes for metagenomic binning, comparative biology and taxonomic classification.</title>
        <authorList>
            <person name="Goeker M."/>
        </authorList>
    </citation>
    <scope>NUCLEOTIDE SEQUENCE [LARGE SCALE GENOMIC DNA]</scope>
    <source>
        <strain evidence="4 5">DSM 19371</strain>
    </source>
</reference>
<feature type="compositionally biased region" description="Gly residues" evidence="2">
    <location>
        <begin position="13"/>
        <end position="23"/>
    </location>
</feature>
<evidence type="ECO:0000313" key="4">
    <source>
        <dbReference type="EMBL" id="MBB4148727.1"/>
    </source>
</evidence>
<sequence length="111" mass="11892">MADPRGAVTMPGKGPGKGPGTGLGPSLRIDKYLWFARLSKSRSTAQKLAEDGHIRLNGRRIDRSHAPVRIGDLITFPHGAGVRVVRVVQLPTRRGPAPEAQACFEELTVGS</sequence>
<evidence type="ECO:0000259" key="3">
    <source>
        <dbReference type="SMART" id="SM00363"/>
    </source>
</evidence>
<dbReference type="InterPro" id="IPR036986">
    <property type="entry name" value="S4_RNA-bd_sf"/>
</dbReference>
<keyword evidence="5" id="KW-1185">Reference proteome</keyword>
<dbReference type="Pfam" id="PF01479">
    <property type="entry name" value="S4"/>
    <property type="match status" value="1"/>
</dbReference>
<dbReference type="SUPFAM" id="SSF55174">
    <property type="entry name" value="Alpha-L RNA-binding motif"/>
    <property type="match status" value="1"/>
</dbReference>
<feature type="region of interest" description="Disordered" evidence="2">
    <location>
        <begin position="1"/>
        <end position="24"/>
    </location>
</feature>
<dbReference type="GO" id="GO:0003723">
    <property type="term" value="F:RNA binding"/>
    <property type="evidence" value="ECO:0007669"/>
    <property type="project" value="UniProtKB-KW"/>
</dbReference>
<gene>
    <name evidence="4" type="ORF">GGQ90_002511</name>
</gene>
<proteinExistence type="predicted"/>
<comment type="caution">
    <text evidence="4">The sequence shown here is derived from an EMBL/GenBank/DDBJ whole genome shotgun (WGS) entry which is preliminary data.</text>
</comment>
<dbReference type="SMART" id="SM00363">
    <property type="entry name" value="S4"/>
    <property type="match status" value="1"/>
</dbReference>
<dbReference type="InterPro" id="IPR002942">
    <property type="entry name" value="S4_RNA-bd"/>
</dbReference>
<keyword evidence="4" id="KW-0346">Stress response</keyword>
<dbReference type="PROSITE" id="PS50889">
    <property type="entry name" value="S4"/>
    <property type="match status" value="1"/>
</dbReference>
<accession>A0A7W6LRA8</accession>
<protein>
    <submittedName>
        <fullName evidence="4">Ribosome-associated heat shock protein Hsp15</fullName>
    </submittedName>
</protein>
<organism evidence="4 5">
    <name type="scientific">Sphingobium scionense</name>
    <dbReference type="NCBI Taxonomy" id="1404341"/>
    <lineage>
        <taxon>Bacteria</taxon>
        <taxon>Pseudomonadati</taxon>
        <taxon>Pseudomonadota</taxon>
        <taxon>Alphaproteobacteria</taxon>
        <taxon>Sphingomonadales</taxon>
        <taxon>Sphingomonadaceae</taxon>
        <taxon>Sphingobium</taxon>
    </lineage>
</organism>
<feature type="domain" description="RNA-binding S4" evidence="3">
    <location>
        <begin position="27"/>
        <end position="93"/>
    </location>
</feature>